<evidence type="ECO:0000313" key="15">
    <source>
        <dbReference type="Proteomes" id="UP001165393"/>
    </source>
</evidence>
<keyword evidence="9 10" id="KW-0472">Membrane</keyword>
<evidence type="ECO:0000256" key="6">
    <source>
        <dbReference type="ARBA" id="ARBA00022982"/>
    </source>
</evidence>
<dbReference type="InterPro" id="IPR016463">
    <property type="entry name" value="RnfB/RsxB_Proteobac"/>
</dbReference>
<feature type="binding site" evidence="10 11">
    <location>
        <position position="141"/>
    </location>
    <ligand>
        <name>[4Fe-4S] cluster</name>
        <dbReference type="ChEBI" id="CHEBI:49883"/>
        <label>3</label>
    </ligand>
</feature>
<feature type="binding site" evidence="10 11">
    <location>
        <position position="74"/>
    </location>
    <ligand>
        <name>[4Fe-4S] cluster</name>
        <dbReference type="ChEBI" id="CHEBI:49883"/>
        <label>1</label>
    </ligand>
</feature>
<comment type="subcellular location">
    <subcellularLocation>
        <location evidence="10">Cell inner membrane</location>
    </subcellularLocation>
</comment>
<evidence type="ECO:0000313" key="14">
    <source>
        <dbReference type="EMBL" id="MCM2680453.1"/>
    </source>
</evidence>
<dbReference type="EMBL" id="JAMQGP010000006">
    <property type="protein sequence ID" value="MCM2680453.1"/>
    <property type="molecule type" value="Genomic_DNA"/>
</dbReference>
<dbReference type="PROSITE" id="PS51379">
    <property type="entry name" value="4FE4S_FER_2"/>
    <property type="match status" value="2"/>
</dbReference>
<dbReference type="GO" id="GO:0046872">
    <property type="term" value="F:metal ion binding"/>
    <property type="evidence" value="ECO:0007669"/>
    <property type="project" value="UniProtKB-KW"/>
</dbReference>
<evidence type="ECO:0000256" key="9">
    <source>
        <dbReference type="ARBA" id="ARBA00023136"/>
    </source>
</evidence>
<evidence type="ECO:0000256" key="2">
    <source>
        <dbReference type="ARBA" id="ARBA00022485"/>
    </source>
</evidence>
<evidence type="ECO:0000256" key="7">
    <source>
        <dbReference type="ARBA" id="ARBA00023004"/>
    </source>
</evidence>
<keyword evidence="15" id="KW-1185">Reference proteome</keyword>
<comment type="cofactor">
    <cofactor evidence="10 11">
        <name>[4Fe-4S] cluster</name>
        <dbReference type="ChEBI" id="CHEBI:49883"/>
    </cofactor>
    <text evidence="10 11">Binds 3 [4Fe-4S] clusters.</text>
</comment>
<comment type="function">
    <text evidence="10">Part of a membrane-bound complex that couples electron transfer with translocation of ions across the membrane.</text>
</comment>
<keyword evidence="6 10" id="KW-0249">Electron transport</keyword>
<dbReference type="GO" id="GO:0022900">
    <property type="term" value="P:electron transport chain"/>
    <property type="evidence" value="ECO:0007669"/>
    <property type="project" value="UniProtKB-UniRule"/>
</dbReference>
<keyword evidence="7 10" id="KW-0408">Iron</keyword>
<dbReference type="InterPro" id="IPR017896">
    <property type="entry name" value="4Fe4S_Fe-S-bd"/>
</dbReference>
<comment type="caution">
    <text evidence="10">Lacks conserved residue(s) required for the propagation of feature annotation.</text>
</comment>
<dbReference type="NCBIfam" id="TIGR01944">
    <property type="entry name" value="rnfB"/>
    <property type="match status" value="1"/>
</dbReference>
<keyword evidence="1 10" id="KW-0813">Transport</keyword>
<dbReference type="InterPro" id="IPR017900">
    <property type="entry name" value="4Fe4S_Fe_S_CS"/>
</dbReference>
<evidence type="ECO:0000259" key="13">
    <source>
        <dbReference type="PROSITE" id="PS51656"/>
    </source>
</evidence>
<dbReference type="Pfam" id="PF04060">
    <property type="entry name" value="FeS"/>
    <property type="match status" value="1"/>
</dbReference>
<feature type="domain" description="4Fe-4S" evidence="13">
    <location>
        <begin position="32"/>
        <end position="91"/>
    </location>
</feature>
<comment type="caution">
    <text evidence="14">The sequence shown here is derived from an EMBL/GenBank/DDBJ whole genome shotgun (WGS) entry which is preliminary data.</text>
</comment>
<dbReference type="PROSITE" id="PS00198">
    <property type="entry name" value="4FE4S_FER_1"/>
    <property type="match status" value="1"/>
</dbReference>
<comment type="subunit">
    <text evidence="10">The complex is composed of six subunits: RnfA, RnfB, RnfC, RnfD, RnfE and RnfG.</text>
</comment>
<keyword evidence="2 10" id="KW-0004">4Fe-4S</keyword>
<feature type="binding site" evidence="10 11">
    <location>
        <position position="114"/>
    </location>
    <ligand>
        <name>[4Fe-4S] cluster</name>
        <dbReference type="ChEBI" id="CHEBI:49883"/>
        <label>2</label>
    </ligand>
</feature>
<evidence type="ECO:0000256" key="10">
    <source>
        <dbReference type="HAMAP-Rule" id="MF_00463"/>
    </source>
</evidence>
<dbReference type="InterPro" id="IPR007202">
    <property type="entry name" value="4Fe-4S_dom"/>
</dbReference>
<keyword evidence="5 10" id="KW-1278">Translocase</keyword>
<dbReference type="GO" id="GO:0005886">
    <property type="term" value="C:plasma membrane"/>
    <property type="evidence" value="ECO:0007669"/>
    <property type="project" value="UniProtKB-SubCell"/>
</dbReference>
<dbReference type="AlphaFoldDB" id="A0AA42B8E8"/>
<reference evidence="14 15" key="1">
    <citation type="journal article" date="2013" name="Antonie Van Leeuwenhoek">
        <title>Echinimonas agarilytica gen. nov., sp. nov., a new gammaproteobacterium isolated from the sea urchin Strongylocentrotus intermedius.</title>
        <authorList>
            <person name="Nedashkovskaya O.I."/>
            <person name="Stenkova A.M."/>
            <person name="Zhukova N.V."/>
            <person name="Van Trappen S."/>
            <person name="Lee J.S."/>
            <person name="Kim S.B."/>
        </authorList>
    </citation>
    <scope>NUCLEOTIDE SEQUENCE [LARGE SCALE GENOMIC DNA]</scope>
    <source>
        <strain evidence="14 15">KMM 6351</strain>
    </source>
</reference>
<feature type="binding site" evidence="10 11">
    <location>
        <position position="121"/>
    </location>
    <ligand>
        <name>[4Fe-4S] cluster</name>
        <dbReference type="ChEBI" id="CHEBI:49883"/>
        <label>3</label>
    </ligand>
</feature>
<keyword evidence="10" id="KW-1003">Cell membrane</keyword>
<keyword evidence="4 10" id="KW-0677">Repeat</keyword>
<evidence type="ECO:0000256" key="1">
    <source>
        <dbReference type="ARBA" id="ARBA00022448"/>
    </source>
</evidence>
<feature type="domain" description="4Fe-4S ferredoxin-type" evidence="12">
    <location>
        <begin position="102"/>
        <end position="131"/>
    </location>
</feature>
<feature type="binding site" evidence="10 11">
    <location>
        <position position="111"/>
    </location>
    <ligand>
        <name>[4Fe-4S] cluster</name>
        <dbReference type="ChEBI" id="CHEBI:49883"/>
        <label>2</label>
    </ligand>
</feature>
<comment type="similarity">
    <text evidence="10">Belongs to the 4Fe4S bacterial-type ferredoxin family. RnfB subfamily.</text>
</comment>
<protein>
    <recommendedName>
        <fullName evidence="10">Ion-translocating oxidoreductase complex subunit B</fullName>
        <ecNumber evidence="10">7.-.-.-</ecNumber>
    </recommendedName>
    <alternativeName>
        <fullName evidence="10">Rnf electron transport complex subunit B</fullName>
    </alternativeName>
</protein>
<dbReference type="PANTHER" id="PTHR43560">
    <property type="entry name" value="ION-TRANSLOCATING OXIDOREDUCTASE COMPLEX SUBUNIT B"/>
    <property type="match status" value="1"/>
</dbReference>
<evidence type="ECO:0000256" key="11">
    <source>
        <dbReference type="PIRSR" id="PIRSR005784-1"/>
    </source>
</evidence>
<evidence type="ECO:0000256" key="3">
    <source>
        <dbReference type="ARBA" id="ARBA00022723"/>
    </source>
</evidence>
<feature type="binding site" evidence="10 11">
    <location>
        <position position="144"/>
    </location>
    <ligand>
        <name>[4Fe-4S] cluster</name>
        <dbReference type="ChEBI" id="CHEBI:49883"/>
        <label>3</label>
    </ligand>
</feature>
<evidence type="ECO:0000259" key="12">
    <source>
        <dbReference type="PROSITE" id="PS51379"/>
    </source>
</evidence>
<proteinExistence type="inferred from homology"/>
<feature type="binding site" evidence="10 11">
    <location>
        <position position="52"/>
    </location>
    <ligand>
        <name>[4Fe-4S] cluster</name>
        <dbReference type="ChEBI" id="CHEBI:49883"/>
        <label>1</label>
    </ligand>
</feature>
<feature type="binding site" evidence="10 11">
    <location>
        <position position="57"/>
    </location>
    <ligand>
        <name>[4Fe-4S] cluster</name>
        <dbReference type="ChEBI" id="CHEBI:49883"/>
        <label>1</label>
    </ligand>
</feature>
<dbReference type="GO" id="GO:0051539">
    <property type="term" value="F:4 iron, 4 sulfur cluster binding"/>
    <property type="evidence" value="ECO:0007669"/>
    <property type="project" value="UniProtKB-UniRule"/>
</dbReference>
<accession>A0AA42B8E8</accession>
<evidence type="ECO:0000256" key="5">
    <source>
        <dbReference type="ARBA" id="ARBA00022967"/>
    </source>
</evidence>
<dbReference type="Proteomes" id="UP001165393">
    <property type="component" value="Unassembled WGS sequence"/>
</dbReference>
<feature type="binding site" evidence="10 11">
    <location>
        <position position="147"/>
    </location>
    <ligand>
        <name>[4Fe-4S] cluster</name>
        <dbReference type="ChEBI" id="CHEBI:49883"/>
        <label>3</label>
    </ligand>
</feature>
<keyword evidence="8 10" id="KW-0411">Iron-sulfur</keyword>
<dbReference type="RefSeq" id="WP_251261892.1">
    <property type="nucleotide sequence ID" value="NZ_JAMQGP010000006.1"/>
</dbReference>
<dbReference type="InterPro" id="IPR010207">
    <property type="entry name" value="Elect_transpt_cplx_RnfB/RsxB"/>
</dbReference>
<dbReference type="PROSITE" id="PS51656">
    <property type="entry name" value="4FE4S"/>
    <property type="match status" value="1"/>
</dbReference>
<evidence type="ECO:0000256" key="8">
    <source>
        <dbReference type="ARBA" id="ARBA00023014"/>
    </source>
</evidence>
<evidence type="ECO:0000256" key="4">
    <source>
        <dbReference type="ARBA" id="ARBA00022737"/>
    </source>
</evidence>
<keyword evidence="3 10" id="KW-0479">Metal-binding</keyword>
<feature type="binding site" evidence="10 11">
    <location>
        <position position="151"/>
    </location>
    <ligand>
        <name>[4Fe-4S] cluster</name>
        <dbReference type="ChEBI" id="CHEBI:49883"/>
        <label>2</label>
    </ligand>
</feature>
<dbReference type="InterPro" id="IPR050395">
    <property type="entry name" value="4Fe4S_Ferredoxin_RnfB"/>
</dbReference>
<feature type="domain" description="4Fe-4S ferredoxin-type" evidence="12">
    <location>
        <begin position="132"/>
        <end position="161"/>
    </location>
</feature>
<feature type="binding site" evidence="10 11">
    <location>
        <position position="117"/>
    </location>
    <ligand>
        <name>[4Fe-4S] cluster</name>
        <dbReference type="ChEBI" id="CHEBI:49883"/>
        <label>2</label>
    </ligand>
</feature>
<dbReference type="SUPFAM" id="SSF54862">
    <property type="entry name" value="4Fe-4S ferredoxins"/>
    <property type="match status" value="1"/>
</dbReference>
<dbReference type="PIRSF" id="PIRSF005784">
    <property type="entry name" value="Elect_transpt_RnfB"/>
    <property type="match status" value="1"/>
</dbReference>
<sequence>MWNILISLLVFLVLGSSLGALLGWAAKVFAVQGDPRVDEITDLLPGGQCGQCGEAGCKQAAEAMVAGRLTAECCPPGGRALAHSIAKILGVSLGESKDTGPLVAYIDESQCSGCTRCFKACPFDAIIGTNKQMHTVIASVCTGCGLCEKACPQDCLSMIPVSSSATSWQWPNPRVA</sequence>
<dbReference type="GO" id="GO:0009055">
    <property type="term" value="F:electron transfer activity"/>
    <property type="evidence" value="ECO:0007669"/>
    <property type="project" value="InterPro"/>
</dbReference>
<dbReference type="Gene3D" id="3.30.70.20">
    <property type="match status" value="1"/>
</dbReference>
<keyword evidence="10" id="KW-0997">Cell inner membrane</keyword>
<organism evidence="14 15">
    <name type="scientific">Echinimonas agarilytica</name>
    <dbReference type="NCBI Taxonomy" id="1215918"/>
    <lineage>
        <taxon>Bacteria</taxon>
        <taxon>Pseudomonadati</taxon>
        <taxon>Pseudomonadota</taxon>
        <taxon>Gammaproteobacteria</taxon>
        <taxon>Alteromonadales</taxon>
        <taxon>Echinimonadaceae</taxon>
        <taxon>Echinimonas</taxon>
    </lineage>
</organism>
<feature type="region of interest" description="Hydrophobic" evidence="10">
    <location>
        <begin position="1"/>
        <end position="26"/>
    </location>
</feature>
<feature type="binding site" evidence="10 11">
    <location>
        <position position="49"/>
    </location>
    <ligand>
        <name>[4Fe-4S] cluster</name>
        <dbReference type="ChEBI" id="CHEBI:49883"/>
        <label>1</label>
    </ligand>
</feature>
<dbReference type="PANTHER" id="PTHR43560:SF1">
    <property type="entry name" value="ION-TRANSLOCATING OXIDOREDUCTASE COMPLEX SUBUNIT B"/>
    <property type="match status" value="1"/>
</dbReference>
<name>A0AA42B8E8_9GAMM</name>
<dbReference type="EC" id="7.-.-.-" evidence="10"/>
<gene>
    <name evidence="10" type="primary">rnfB</name>
    <name evidence="14" type="ORF">NAF29_12345</name>
</gene>
<dbReference type="Gene3D" id="1.10.15.40">
    <property type="entry name" value="Electron transport complex subunit B, putative Fe-S cluster"/>
    <property type="match status" value="1"/>
</dbReference>
<dbReference type="Pfam" id="PF14697">
    <property type="entry name" value="Fer4_21"/>
    <property type="match status" value="1"/>
</dbReference>
<dbReference type="HAMAP" id="MF_00463">
    <property type="entry name" value="RsxB_RnfB"/>
    <property type="match status" value="1"/>
</dbReference>